<comment type="caution">
    <text evidence="1">The sequence shown here is derived from an EMBL/GenBank/DDBJ whole genome shotgun (WGS) entry which is preliminary data.</text>
</comment>
<dbReference type="AlphaFoldDB" id="F0EPQ8"/>
<sequence length="128" mass="15283">MKNRLSFLITYYVYVNWIDDWFEWRNKMQKEAIHQLIVKLTLNKNWLNDPMIVNEVKYLGDQLSCTRRSPINYNQIQGINVYYLDGSEKMYTSLKSCCEGEKLFKGTIQKYILSDSPIADGRYFCVIR</sequence>
<dbReference type="HOGENOM" id="CLU_160566_0_0_9"/>
<name>F0EPQ8_ENTCA</name>
<dbReference type="EMBL" id="AEWT01000032">
    <property type="protein sequence ID" value="EGC67903.1"/>
    <property type="molecule type" value="Genomic_DNA"/>
</dbReference>
<gene>
    <name evidence="1" type="ORF">HMPREF9087_3400</name>
</gene>
<proteinExistence type="predicted"/>
<evidence type="ECO:0000313" key="1">
    <source>
        <dbReference type="EMBL" id="EGC67903.1"/>
    </source>
</evidence>
<evidence type="ECO:0000313" key="2">
    <source>
        <dbReference type="Proteomes" id="UP000004835"/>
    </source>
</evidence>
<reference evidence="1 2" key="1">
    <citation type="submission" date="2011-01" db="EMBL/GenBank/DDBJ databases">
        <authorList>
            <person name="Muzny D."/>
            <person name="Qin X."/>
            <person name="Deng J."/>
            <person name="Jiang H."/>
            <person name="Liu Y."/>
            <person name="Qu J."/>
            <person name="Song X.-Z."/>
            <person name="Zhang L."/>
            <person name="Thornton R."/>
            <person name="Coyle M."/>
            <person name="Francisco L."/>
            <person name="Jackson L."/>
            <person name="Javaid M."/>
            <person name="Korchina V."/>
            <person name="Kovar C."/>
            <person name="Mata R."/>
            <person name="Mathew T."/>
            <person name="Ngo R."/>
            <person name="Nguyen L."/>
            <person name="Nguyen N."/>
            <person name="Okwuonu G."/>
            <person name="Ongeri F."/>
            <person name="Pham C."/>
            <person name="Simmons D."/>
            <person name="Wilczek-Boney K."/>
            <person name="Hale W."/>
            <person name="Jakkamsetti A."/>
            <person name="Pham P."/>
            <person name="Ruth R."/>
            <person name="San Lucas F."/>
            <person name="Warren J."/>
            <person name="Zhang J."/>
            <person name="Zhao Z."/>
            <person name="Zhou C."/>
            <person name="Zhu D."/>
            <person name="Lee S."/>
            <person name="Bess C."/>
            <person name="Blankenburg K."/>
            <person name="Forbes L."/>
            <person name="Fu Q."/>
            <person name="Gubbala S."/>
            <person name="Hirani K."/>
            <person name="Jayaseelan J.C."/>
            <person name="Lara F."/>
            <person name="Munidasa M."/>
            <person name="Palculict T."/>
            <person name="Patil S."/>
            <person name="Pu L.-L."/>
            <person name="Saada N."/>
            <person name="Tang L."/>
            <person name="Weissenberger G."/>
            <person name="Zhu Y."/>
            <person name="Hemphill L."/>
            <person name="Shang Y."/>
            <person name="Youmans B."/>
            <person name="Ayvaz T."/>
            <person name="Ross M."/>
            <person name="Santibanez J."/>
            <person name="Aqrawi P."/>
            <person name="Gross S."/>
            <person name="Joshi V."/>
            <person name="Fowler G."/>
            <person name="Nazareth L."/>
            <person name="Reid J."/>
            <person name="Worley K."/>
            <person name="Petrosino J."/>
            <person name="Highlander S."/>
            <person name="Gibbs R."/>
        </authorList>
    </citation>
    <scope>NUCLEOTIDE SEQUENCE [LARGE SCALE GENOMIC DNA]</scope>
    <source>
        <strain evidence="1 2">ATCC 12755</strain>
    </source>
</reference>
<organism evidence="1 2">
    <name type="scientific">Enterococcus casseliflavus ATCC 12755</name>
    <dbReference type="NCBI Taxonomy" id="888066"/>
    <lineage>
        <taxon>Bacteria</taxon>
        <taxon>Bacillati</taxon>
        <taxon>Bacillota</taxon>
        <taxon>Bacilli</taxon>
        <taxon>Lactobacillales</taxon>
        <taxon>Enterococcaceae</taxon>
        <taxon>Enterococcus</taxon>
    </lineage>
</organism>
<dbReference type="Proteomes" id="UP000004835">
    <property type="component" value="Unassembled WGS sequence"/>
</dbReference>
<accession>F0EPQ8</accession>
<protein>
    <submittedName>
        <fullName evidence="1">Uncharacterized protein</fullName>
    </submittedName>
</protein>